<name>A0AA49Q0A1_9BACT</name>
<keyword evidence="1" id="KW-0812">Transmembrane</keyword>
<evidence type="ECO:0000313" key="2">
    <source>
        <dbReference type="EMBL" id="WKN40012.1"/>
    </source>
</evidence>
<reference evidence="2" key="2">
    <citation type="journal article" date="2024" name="Antonie Van Leeuwenhoek">
        <title>Roseihalotalea indica gen. nov., sp. nov., a halophilic Bacteroidetes from mesopelagic Southwest Indian Ocean with higher carbohydrate metabolic potential.</title>
        <authorList>
            <person name="Chen B."/>
            <person name="Zhang M."/>
            <person name="Lin D."/>
            <person name="Ye J."/>
            <person name="Tang K."/>
        </authorList>
    </citation>
    <scope>NUCLEOTIDE SEQUENCE</scope>
    <source>
        <strain evidence="2">TK19036</strain>
    </source>
</reference>
<feature type="transmembrane region" description="Helical" evidence="1">
    <location>
        <begin position="67"/>
        <end position="90"/>
    </location>
</feature>
<feature type="transmembrane region" description="Helical" evidence="1">
    <location>
        <begin position="111"/>
        <end position="133"/>
    </location>
</feature>
<reference evidence="2" key="1">
    <citation type="journal article" date="2023" name="Comput. Struct. Biotechnol. J.">
        <title>Discovery of a novel marine Bacteroidetes with a rich repertoire of carbohydrate-active enzymes.</title>
        <authorList>
            <person name="Chen B."/>
            <person name="Liu G."/>
            <person name="Chen Q."/>
            <person name="Wang H."/>
            <person name="Liu L."/>
            <person name="Tang K."/>
        </authorList>
    </citation>
    <scope>NUCLEOTIDE SEQUENCE</scope>
    <source>
        <strain evidence="2">TK19036</strain>
    </source>
</reference>
<keyword evidence="1" id="KW-0472">Membrane</keyword>
<gene>
    <name evidence="2" type="ORF">K4G66_15065</name>
</gene>
<protein>
    <submittedName>
        <fullName evidence="2">Rod shape-determining protein MreD</fullName>
    </submittedName>
</protein>
<proteinExistence type="predicted"/>
<dbReference type="EMBL" id="CP120682">
    <property type="protein sequence ID" value="WKN40012.1"/>
    <property type="molecule type" value="Genomic_DNA"/>
</dbReference>
<evidence type="ECO:0000256" key="1">
    <source>
        <dbReference type="SAM" id="Phobius"/>
    </source>
</evidence>
<dbReference type="AlphaFoldDB" id="A0AA49Q0A1"/>
<accession>A0AA49Q0A1</accession>
<feature type="transmembrane region" description="Helical" evidence="1">
    <location>
        <begin position="36"/>
        <end position="61"/>
    </location>
</feature>
<feature type="transmembrane region" description="Helical" evidence="1">
    <location>
        <begin position="145"/>
        <end position="167"/>
    </location>
</feature>
<sequence>MNSRHLLPQALNFIVFFIIQILVVRKLVLFDVAFCYVYVAFLLLLPIEINVIVAMLLGFVTGLLVDIFYNTFGIHAAACVFIMYIRKLWIDFITPRGGYEMGSIPSPRSQGIQWFVTYAFPLLLIHHLLIFFIEIGGFQLFSYTALKAVASTAFSLIMILVIQYIVYSSSRRNVL</sequence>
<keyword evidence="1" id="KW-1133">Transmembrane helix</keyword>
<feature type="transmembrane region" description="Helical" evidence="1">
    <location>
        <begin position="6"/>
        <end position="24"/>
    </location>
</feature>
<organism evidence="2">
    <name type="scientific">Roseihalotalea indica</name>
    <dbReference type="NCBI Taxonomy" id="2867963"/>
    <lineage>
        <taxon>Bacteria</taxon>
        <taxon>Pseudomonadati</taxon>
        <taxon>Bacteroidota</taxon>
        <taxon>Cytophagia</taxon>
        <taxon>Cytophagales</taxon>
        <taxon>Catalimonadaceae</taxon>
        <taxon>Roseihalotalea</taxon>
    </lineage>
</organism>